<gene>
    <name evidence="1" type="ORF">S06H3_51889</name>
</gene>
<feature type="non-terminal residue" evidence="1">
    <location>
        <position position="138"/>
    </location>
</feature>
<proteinExistence type="predicted"/>
<accession>X1Q9P8</accession>
<name>X1Q9P8_9ZZZZ</name>
<organism evidence="1">
    <name type="scientific">marine sediment metagenome</name>
    <dbReference type="NCBI Taxonomy" id="412755"/>
    <lineage>
        <taxon>unclassified sequences</taxon>
        <taxon>metagenomes</taxon>
        <taxon>ecological metagenomes</taxon>
    </lineage>
</organism>
<sequence>MKRVTIFQANFQEGNDLPKTQLQPKPSPELEDNRIGIHAHCLWNPRGQGVFPGGVLNACYILKLGSKRARLAIKSLDSPDPDLLIDIARDEPEFSIDPSHDDFITRLVENGVTITYVLSFWDAEYVAQGGEVRYPMFK</sequence>
<dbReference type="AlphaFoldDB" id="X1Q9P8"/>
<protein>
    <submittedName>
        <fullName evidence="1">Uncharacterized protein</fullName>
    </submittedName>
</protein>
<comment type="caution">
    <text evidence="1">The sequence shown here is derived from an EMBL/GenBank/DDBJ whole genome shotgun (WGS) entry which is preliminary data.</text>
</comment>
<evidence type="ECO:0000313" key="1">
    <source>
        <dbReference type="EMBL" id="GAI39979.1"/>
    </source>
</evidence>
<reference evidence="1" key="1">
    <citation type="journal article" date="2014" name="Front. Microbiol.">
        <title>High frequency of phylogenetically diverse reductive dehalogenase-homologous genes in deep subseafloor sedimentary metagenomes.</title>
        <authorList>
            <person name="Kawai M."/>
            <person name="Futagami T."/>
            <person name="Toyoda A."/>
            <person name="Takaki Y."/>
            <person name="Nishi S."/>
            <person name="Hori S."/>
            <person name="Arai W."/>
            <person name="Tsubouchi T."/>
            <person name="Morono Y."/>
            <person name="Uchiyama I."/>
            <person name="Ito T."/>
            <person name="Fujiyama A."/>
            <person name="Inagaki F."/>
            <person name="Takami H."/>
        </authorList>
    </citation>
    <scope>NUCLEOTIDE SEQUENCE</scope>
    <source>
        <strain evidence="1">Expedition CK06-06</strain>
    </source>
</reference>
<dbReference type="EMBL" id="BARV01032966">
    <property type="protein sequence ID" value="GAI39979.1"/>
    <property type="molecule type" value="Genomic_DNA"/>
</dbReference>